<comment type="similarity">
    <text evidence="1">Belongs to the LysR transcriptional regulatory family.</text>
</comment>
<evidence type="ECO:0000256" key="2">
    <source>
        <dbReference type="ARBA" id="ARBA00023015"/>
    </source>
</evidence>
<evidence type="ECO:0000313" key="7">
    <source>
        <dbReference type="Proteomes" id="UP000539985"/>
    </source>
</evidence>
<evidence type="ECO:0000313" key="6">
    <source>
        <dbReference type="EMBL" id="NWB95214.1"/>
    </source>
</evidence>
<feature type="domain" description="HTH lysR-type" evidence="5">
    <location>
        <begin position="1"/>
        <end position="58"/>
    </location>
</feature>
<dbReference type="EMBL" id="JACAQB010000003">
    <property type="protein sequence ID" value="NWB95214.1"/>
    <property type="molecule type" value="Genomic_DNA"/>
</dbReference>
<dbReference type="GO" id="GO:0003700">
    <property type="term" value="F:DNA-binding transcription factor activity"/>
    <property type="evidence" value="ECO:0007669"/>
    <property type="project" value="InterPro"/>
</dbReference>
<evidence type="ECO:0000256" key="1">
    <source>
        <dbReference type="ARBA" id="ARBA00009437"/>
    </source>
</evidence>
<dbReference type="AlphaFoldDB" id="A0A7Y7X8G5"/>
<dbReference type="PANTHER" id="PTHR30126:SF40">
    <property type="entry name" value="HTH-TYPE TRANSCRIPTIONAL REGULATOR GLTR"/>
    <property type="match status" value="1"/>
</dbReference>
<dbReference type="InterPro" id="IPR036388">
    <property type="entry name" value="WH-like_DNA-bd_sf"/>
</dbReference>
<sequence>MELAQMRMVKAVAETGSIAQAAQRLHCVPSNITTRIKQLESELGTDLFIRAGRGLNLSPAGTVFLDYCTKILGLVDEAKRAVDANTQPSGLLRIGAIESCATVHLPALLAEYQQAYPGVTLELITGTWSQLLEDVRQRRLDGALVAADIQHPKIASSALYREQLVLISAADSGPIRDASDLRGKTLIMWPNGCPYRAALKNWVQPHDPEPAIASYASWGTIIGSVHAGAGVSLVPEGILQRYEQSAGLETHRFAELATVENCFIWRKETTRHPAREAFANLLRERLAPQPDGGETA</sequence>
<dbReference type="InterPro" id="IPR036390">
    <property type="entry name" value="WH_DNA-bd_sf"/>
</dbReference>
<dbReference type="PANTHER" id="PTHR30126">
    <property type="entry name" value="HTH-TYPE TRANSCRIPTIONAL REGULATOR"/>
    <property type="match status" value="1"/>
</dbReference>
<accession>A0A7Y7X8G5</accession>
<dbReference type="InterPro" id="IPR005119">
    <property type="entry name" value="LysR_subst-bd"/>
</dbReference>
<dbReference type="Gene3D" id="3.40.190.290">
    <property type="match status" value="1"/>
</dbReference>
<evidence type="ECO:0000256" key="3">
    <source>
        <dbReference type="ARBA" id="ARBA00023125"/>
    </source>
</evidence>
<dbReference type="SUPFAM" id="SSF53850">
    <property type="entry name" value="Periplasmic binding protein-like II"/>
    <property type="match status" value="1"/>
</dbReference>
<dbReference type="PROSITE" id="PS50931">
    <property type="entry name" value="HTH_LYSR"/>
    <property type="match status" value="1"/>
</dbReference>
<evidence type="ECO:0000256" key="4">
    <source>
        <dbReference type="ARBA" id="ARBA00023163"/>
    </source>
</evidence>
<keyword evidence="2" id="KW-0805">Transcription regulation</keyword>
<dbReference type="RefSeq" id="WP_177100283.1">
    <property type="nucleotide sequence ID" value="NZ_JACAQB010000003.1"/>
</dbReference>
<reference evidence="6 7" key="1">
    <citation type="submission" date="2020-04" db="EMBL/GenBank/DDBJ databases">
        <title>Molecular characterization of pseudomonads from Agaricus bisporus reveal novel blotch 2 pathogens in Western Europe.</title>
        <authorList>
            <person name="Taparia T."/>
            <person name="Krijger M."/>
            <person name="Haynes E."/>
            <person name="Elpinstone J.G."/>
            <person name="Noble R."/>
            <person name="Van Der Wolf J."/>
        </authorList>
    </citation>
    <scope>NUCLEOTIDE SEQUENCE [LARGE SCALE GENOMIC DNA]</scope>
    <source>
        <strain evidence="6 7">H7001</strain>
    </source>
</reference>
<dbReference type="SUPFAM" id="SSF46785">
    <property type="entry name" value="Winged helix' DNA-binding domain"/>
    <property type="match status" value="1"/>
</dbReference>
<name>A0A7Y7X8G5_9PSED</name>
<proteinExistence type="inferred from homology"/>
<keyword evidence="4" id="KW-0804">Transcription</keyword>
<dbReference type="Gene3D" id="1.10.10.10">
    <property type="entry name" value="Winged helix-like DNA-binding domain superfamily/Winged helix DNA-binding domain"/>
    <property type="match status" value="1"/>
</dbReference>
<dbReference type="InterPro" id="IPR000847">
    <property type="entry name" value="LysR_HTH_N"/>
</dbReference>
<organism evidence="6 7">
    <name type="scientific">Pseudomonas gingeri</name>
    <dbReference type="NCBI Taxonomy" id="117681"/>
    <lineage>
        <taxon>Bacteria</taxon>
        <taxon>Pseudomonadati</taxon>
        <taxon>Pseudomonadota</taxon>
        <taxon>Gammaproteobacteria</taxon>
        <taxon>Pseudomonadales</taxon>
        <taxon>Pseudomonadaceae</taxon>
        <taxon>Pseudomonas</taxon>
    </lineage>
</organism>
<dbReference type="Pfam" id="PF03466">
    <property type="entry name" value="LysR_substrate"/>
    <property type="match status" value="1"/>
</dbReference>
<dbReference type="GO" id="GO:0000976">
    <property type="term" value="F:transcription cis-regulatory region binding"/>
    <property type="evidence" value="ECO:0007669"/>
    <property type="project" value="TreeGrafter"/>
</dbReference>
<dbReference type="Proteomes" id="UP000539985">
    <property type="component" value="Unassembled WGS sequence"/>
</dbReference>
<gene>
    <name evidence="6" type="ORF">HX882_04815</name>
</gene>
<dbReference type="FunFam" id="1.10.10.10:FF:000001">
    <property type="entry name" value="LysR family transcriptional regulator"/>
    <property type="match status" value="1"/>
</dbReference>
<comment type="caution">
    <text evidence="6">The sequence shown here is derived from an EMBL/GenBank/DDBJ whole genome shotgun (WGS) entry which is preliminary data.</text>
</comment>
<evidence type="ECO:0000259" key="5">
    <source>
        <dbReference type="PROSITE" id="PS50931"/>
    </source>
</evidence>
<protein>
    <submittedName>
        <fullName evidence="6">LysR family transcriptional regulator</fullName>
    </submittedName>
</protein>
<dbReference type="Pfam" id="PF00126">
    <property type="entry name" value="HTH_1"/>
    <property type="match status" value="1"/>
</dbReference>
<keyword evidence="3" id="KW-0238">DNA-binding</keyword>